<feature type="region of interest" description="Disordered" evidence="1">
    <location>
        <begin position="47"/>
        <end position="78"/>
    </location>
</feature>
<evidence type="ECO:0000256" key="1">
    <source>
        <dbReference type="SAM" id="MobiDB-lite"/>
    </source>
</evidence>
<dbReference type="AlphaFoldDB" id="A0A3N0Y085"/>
<dbReference type="Proteomes" id="UP000281406">
    <property type="component" value="Unassembled WGS sequence"/>
</dbReference>
<reference evidence="2 3" key="1">
    <citation type="submission" date="2018-10" db="EMBL/GenBank/DDBJ databases">
        <title>Genome assembly for a Yunnan-Guizhou Plateau 3E fish, Anabarilius grahami (Regan), and its evolutionary and genetic applications.</title>
        <authorList>
            <person name="Jiang W."/>
        </authorList>
    </citation>
    <scope>NUCLEOTIDE SEQUENCE [LARGE SCALE GENOMIC DNA]</scope>
    <source>
        <strain evidence="2">AG-KIZ</strain>
        <tissue evidence="2">Muscle</tissue>
    </source>
</reference>
<proteinExistence type="predicted"/>
<gene>
    <name evidence="2" type="ORF">DPX16_0636</name>
</gene>
<evidence type="ECO:0000313" key="2">
    <source>
        <dbReference type="EMBL" id="ROK76026.1"/>
    </source>
</evidence>
<evidence type="ECO:0000313" key="3">
    <source>
        <dbReference type="Proteomes" id="UP000281406"/>
    </source>
</evidence>
<keyword evidence="3" id="KW-1185">Reference proteome</keyword>
<dbReference type="PANTHER" id="PTHR45913:SF21">
    <property type="entry name" value="DUF4371 DOMAIN-CONTAINING PROTEIN"/>
    <property type="match status" value="1"/>
</dbReference>
<dbReference type="EMBL" id="RJVU01055694">
    <property type="protein sequence ID" value="ROK76026.1"/>
    <property type="molecule type" value="Genomic_DNA"/>
</dbReference>
<protein>
    <submittedName>
        <fullName evidence="2">Uncharacterized protein</fullName>
    </submittedName>
</protein>
<sequence>MTFLVRDVRAPVTFHTPQAPHAMFLSGVTTADYELPAKSSDKVIHKRQAVTSTTTGSPKPAGTLEHSTRENRRTSSTQHRLFRQLVTESEEATYDDLLLRNDMRWLSKGNASGCFCALLEEVKGRGKTIADMVKKQESFTRKLELLVSDISTGRLLHFSTLKTQALGQVHVHHVDFIKQLRANFTFNLLRRDV</sequence>
<accession>A0A3N0Y085</accession>
<name>A0A3N0Y085_ANAGA</name>
<organism evidence="2 3">
    <name type="scientific">Anabarilius grahami</name>
    <name type="common">Kanglang fish</name>
    <name type="synonym">Barilius grahami</name>
    <dbReference type="NCBI Taxonomy" id="495550"/>
    <lineage>
        <taxon>Eukaryota</taxon>
        <taxon>Metazoa</taxon>
        <taxon>Chordata</taxon>
        <taxon>Craniata</taxon>
        <taxon>Vertebrata</taxon>
        <taxon>Euteleostomi</taxon>
        <taxon>Actinopterygii</taxon>
        <taxon>Neopterygii</taxon>
        <taxon>Teleostei</taxon>
        <taxon>Ostariophysi</taxon>
        <taxon>Cypriniformes</taxon>
        <taxon>Xenocyprididae</taxon>
        <taxon>Xenocypridinae</taxon>
        <taxon>Xenocypridinae incertae sedis</taxon>
        <taxon>Anabarilius</taxon>
    </lineage>
</organism>
<comment type="caution">
    <text evidence="2">The sequence shown here is derived from an EMBL/GenBank/DDBJ whole genome shotgun (WGS) entry which is preliminary data.</text>
</comment>
<dbReference type="PANTHER" id="PTHR45913">
    <property type="entry name" value="EPM2A-INTERACTING PROTEIN 1"/>
    <property type="match status" value="1"/>
</dbReference>